<dbReference type="EMBL" id="BK015589">
    <property type="protein sequence ID" value="DAE14602.1"/>
    <property type="molecule type" value="Genomic_DNA"/>
</dbReference>
<accession>A0A8S5Q6L9</accession>
<organism evidence="1">
    <name type="scientific">Myoviridae sp. ctTRu92</name>
    <dbReference type="NCBI Taxonomy" id="2825111"/>
    <lineage>
        <taxon>Viruses</taxon>
        <taxon>Duplodnaviria</taxon>
        <taxon>Heunggongvirae</taxon>
        <taxon>Uroviricota</taxon>
        <taxon>Caudoviricetes</taxon>
    </lineage>
</organism>
<protein>
    <submittedName>
        <fullName evidence="1">Baseplate protein</fullName>
    </submittedName>
</protein>
<evidence type="ECO:0000313" key="1">
    <source>
        <dbReference type="EMBL" id="DAE14602.1"/>
    </source>
</evidence>
<name>A0A8S5Q6L9_9CAUD</name>
<sequence length="275" mass="31688">MISEKIELLGKGLYKDIPDKLTLKSIPTASELDYISSEDFDETMLSDILPKAVEEKIDFNKLLEIDYQWLLRCLRIVNYGPYFTTNAIYCPNCGVVRGEYNVNFYNIGCKPLPEKFTGTVKIGRDEFIEFNDDVELKMLTIRDALNALKDEQFKDKKRDKVDNHLARLCYSITRIGTNDKLNPVEIRLKLLNDFSSADYKILRELQSDLTDYGLRAGGTCTCPRCNNTEASFIALIDDRYFRPTLGDLRRWKADRAKRKMDDTAGTKTADVRKRS</sequence>
<reference evidence="1" key="1">
    <citation type="journal article" date="2021" name="Proc. Natl. Acad. Sci. U.S.A.">
        <title>A Catalog of Tens of Thousands of Viruses from Human Metagenomes Reveals Hidden Associations with Chronic Diseases.</title>
        <authorList>
            <person name="Tisza M.J."/>
            <person name="Buck C.B."/>
        </authorList>
    </citation>
    <scope>NUCLEOTIDE SEQUENCE</scope>
    <source>
        <strain evidence="1">CtTRu92</strain>
    </source>
</reference>
<proteinExistence type="predicted"/>